<reference evidence="3" key="1">
    <citation type="journal article" date="2019" name="Int. J. Syst. Evol. Microbiol.">
        <title>The Global Catalogue of Microorganisms (GCM) 10K type strain sequencing project: providing services to taxonomists for standard genome sequencing and annotation.</title>
        <authorList>
            <consortium name="The Broad Institute Genomics Platform"/>
            <consortium name="The Broad Institute Genome Sequencing Center for Infectious Disease"/>
            <person name="Wu L."/>
            <person name="Ma J."/>
        </authorList>
    </citation>
    <scope>NUCLEOTIDE SEQUENCE [LARGE SCALE GENOMIC DNA]</scope>
    <source>
        <strain evidence="3">JCM 17841</strain>
    </source>
</reference>
<feature type="transmembrane region" description="Helical" evidence="1">
    <location>
        <begin position="12"/>
        <end position="31"/>
    </location>
</feature>
<keyword evidence="1" id="KW-0472">Membrane</keyword>
<organism evidence="2 3">
    <name type="scientific">Hymenobacter ginsengisoli</name>
    <dbReference type="NCBI Taxonomy" id="1051626"/>
    <lineage>
        <taxon>Bacteria</taxon>
        <taxon>Pseudomonadati</taxon>
        <taxon>Bacteroidota</taxon>
        <taxon>Cytophagia</taxon>
        <taxon>Cytophagales</taxon>
        <taxon>Hymenobacteraceae</taxon>
        <taxon>Hymenobacter</taxon>
    </lineage>
</organism>
<accession>A0ABP8QGD9</accession>
<evidence type="ECO:0000313" key="3">
    <source>
        <dbReference type="Proteomes" id="UP001501243"/>
    </source>
</evidence>
<protein>
    <submittedName>
        <fullName evidence="2">Uncharacterized protein</fullName>
    </submittedName>
</protein>
<dbReference type="RefSeq" id="WP_208133067.1">
    <property type="nucleotide sequence ID" value="NZ_BAABGQ010000006.1"/>
</dbReference>
<name>A0ABP8QGD9_9BACT</name>
<sequence length="191" mass="21813">MEYLFGFICTLFKIAIQAGLYVTAALWLTGLAARRPTSLVKLKRMGYAGWQLWRRLFVVTYMALFVFSCTYWGDHGLGDSARIPLGHGEEMSELNGTDTYFEPKAPFVISDMGGAQQIDKFKVVDDILCGQAEETRYFTYNLVTKQSRVFADSLAYNAYAAPRGLPPSGELESFWKQYSRYWGGWRFWLLA</sequence>
<comment type="caution">
    <text evidence="2">The sequence shown here is derived from an EMBL/GenBank/DDBJ whole genome shotgun (WGS) entry which is preliminary data.</text>
</comment>
<keyword evidence="1" id="KW-1133">Transmembrane helix</keyword>
<keyword evidence="3" id="KW-1185">Reference proteome</keyword>
<proteinExistence type="predicted"/>
<keyword evidence="1" id="KW-0812">Transmembrane</keyword>
<gene>
    <name evidence="2" type="ORF">GCM10023172_23750</name>
</gene>
<evidence type="ECO:0000256" key="1">
    <source>
        <dbReference type="SAM" id="Phobius"/>
    </source>
</evidence>
<evidence type="ECO:0000313" key="2">
    <source>
        <dbReference type="EMBL" id="GAA4501613.1"/>
    </source>
</evidence>
<feature type="transmembrane region" description="Helical" evidence="1">
    <location>
        <begin position="52"/>
        <end position="73"/>
    </location>
</feature>
<dbReference type="Proteomes" id="UP001501243">
    <property type="component" value="Unassembled WGS sequence"/>
</dbReference>
<dbReference type="EMBL" id="BAABGQ010000006">
    <property type="protein sequence ID" value="GAA4501613.1"/>
    <property type="molecule type" value="Genomic_DNA"/>
</dbReference>